<dbReference type="GO" id="GO:0031072">
    <property type="term" value="F:heat shock protein binding"/>
    <property type="evidence" value="ECO:0007669"/>
    <property type="project" value="TreeGrafter"/>
</dbReference>
<keyword evidence="1" id="KW-0175">Coiled coil</keyword>
<gene>
    <name evidence="4" type="ORF">GMORB2_0803</name>
</gene>
<evidence type="ECO:0000256" key="1">
    <source>
        <dbReference type="SAM" id="Coils"/>
    </source>
</evidence>
<dbReference type="InterPro" id="IPR018253">
    <property type="entry name" value="DnaJ_domain_CS"/>
</dbReference>
<dbReference type="Proteomes" id="UP000749293">
    <property type="component" value="Unassembled WGS sequence"/>
</dbReference>
<feature type="compositionally biased region" description="Polar residues" evidence="2">
    <location>
        <begin position="316"/>
        <end position="325"/>
    </location>
</feature>
<dbReference type="AlphaFoldDB" id="A0A9P4Z182"/>
<dbReference type="InterPro" id="IPR056453">
    <property type="entry name" value="HTH_DNAJC9"/>
</dbReference>
<protein>
    <submittedName>
        <fullName evidence="4">DnaJ-like protein subfamily C member 9</fullName>
    </submittedName>
</protein>
<dbReference type="InterPro" id="IPR036869">
    <property type="entry name" value="J_dom_sf"/>
</dbReference>
<proteinExistence type="predicted"/>
<dbReference type="SUPFAM" id="SSF46565">
    <property type="entry name" value="Chaperone J-domain"/>
    <property type="match status" value="1"/>
</dbReference>
<reference evidence="4" key="1">
    <citation type="submission" date="2020-03" db="EMBL/GenBank/DDBJ databases">
        <title>Site-based positive gene gene selection in Geosmithia morbida across the United States reveals a broad range of putative effectors and factors for local host and environmental adapation.</title>
        <authorList>
            <person name="Onufrak A."/>
            <person name="Murdoch R.W."/>
            <person name="Gazis R."/>
            <person name="Huff M."/>
            <person name="Staton M."/>
            <person name="Klingeman W."/>
            <person name="Hadziabdic D."/>
        </authorList>
    </citation>
    <scope>NUCLEOTIDE SEQUENCE</scope>
    <source>
        <strain evidence="4">1262</strain>
    </source>
</reference>
<name>A0A9P4Z182_9HYPO</name>
<feature type="coiled-coil region" evidence="1">
    <location>
        <begin position="184"/>
        <end position="211"/>
    </location>
</feature>
<feature type="compositionally biased region" description="Basic and acidic residues" evidence="2">
    <location>
        <begin position="253"/>
        <end position="276"/>
    </location>
</feature>
<dbReference type="RefSeq" id="XP_035324211.1">
    <property type="nucleotide sequence ID" value="XM_035462787.1"/>
</dbReference>
<dbReference type="InterPro" id="IPR001623">
    <property type="entry name" value="DnaJ_domain"/>
</dbReference>
<dbReference type="OrthoDB" id="110024at2759"/>
<dbReference type="FunFam" id="1.10.287.110:FF:000110">
    <property type="entry name" value="DnaJ domain protein (AFU_orthologue AFUA_2G13210)"/>
    <property type="match status" value="1"/>
</dbReference>
<dbReference type="PANTHER" id="PTHR44144:SF1">
    <property type="entry name" value="DNAJ HOMOLOG SUBFAMILY C MEMBER 9"/>
    <property type="match status" value="1"/>
</dbReference>
<dbReference type="GO" id="GO:0005737">
    <property type="term" value="C:cytoplasm"/>
    <property type="evidence" value="ECO:0007669"/>
    <property type="project" value="TreeGrafter"/>
</dbReference>
<dbReference type="PRINTS" id="PR00625">
    <property type="entry name" value="JDOMAIN"/>
</dbReference>
<comment type="caution">
    <text evidence="4">The sequence shown here is derived from an EMBL/GenBank/DDBJ whole genome shotgun (WGS) entry which is preliminary data.</text>
</comment>
<feature type="domain" description="J" evidence="3">
    <location>
        <begin position="16"/>
        <end position="85"/>
    </location>
</feature>
<dbReference type="Pfam" id="PF00226">
    <property type="entry name" value="DnaJ"/>
    <property type="match status" value="1"/>
</dbReference>
<dbReference type="GeneID" id="55967033"/>
<accession>A0A9P4Z182</accession>
<dbReference type="InterPro" id="IPR052594">
    <property type="entry name" value="J_domain-containing_protein"/>
</dbReference>
<dbReference type="Gene3D" id="1.10.287.110">
    <property type="entry name" value="DnaJ domain"/>
    <property type="match status" value="1"/>
</dbReference>
<sequence length="325" mass="36876">MSDYEEPLDSVPPVIDPYDVLELERSCTADEIKKAYRKAALKHHPDKVPDDPKKKKKAHEIFQEIAFAYAVLSDETRRKRYDETGSTSESIVDADGFDWSDYYRSQFKDAVNADAIEQFAEQYKGSEDEKSDLLAAFELFEGDMDMIYETVILSDPVDDDERFRRIIDEAIANREVPAFRPYLKENKKTAAARAKKAVKQKEAEAVEAEEYAKELGVYDKLFGDKKGAPAKVGGKKKKKDSSEDALASLIQKRQQDRSSDNFLDRIAEKYGAQERGKKGKKRVLPDEPPEEAFAATAARKKSAQKPREEPLPQTPPRQTGPRSKK</sequence>
<keyword evidence="5" id="KW-1185">Reference proteome</keyword>
<evidence type="ECO:0000256" key="2">
    <source>
        <dbReference type="SAM" id="MobiDB-lite"/>
    </source>
</evidence>
<feature type="region of interest" description="Disordered" evidence="2">
    <location>
        <begin position="223"/>
        <end position="325"/>
    </location>
</feature>
<evidence type="ECO:0000259" key="3">
    <source>
        <dbReference type="PROSITE" id="PS50076"/>
    </source>
</evidence>
<evidence type="ECO:0000313" key="5">
    <source>
        <dbReference type="Proteomes" id="UP000749293"/>
    </source>
</evidence>
<organism evidence="4 5">
    <name type="scientific">Geosmithia morbida</name>
    <dbReference type="NCBI Taxonomy" id="1094350"/>
    <lineage>
        <taxon>Eukaryota</taxon>
        <taxon>Fungi</taxon>
        <taxon>Dikarya</taxon>
        <taxon>Ascomycota</taxon>
        <taxon>Pezizomycotina</taxon>
        <taxon>Sordariomycetes</taxon>
        <taxon>Hypocreomycetidae</taxon>
        <taxon>Hypocreales</taxon>
        <taxon>Bionectriaceae</taxon>
        <taxon>Geosmithia</taxon>
    </lineage>
</organism>
<dbReference type="GO" id="GO:0005634">
    <property type="term" value="C:nucleus"/>
    <property type="evidence" value="ECO:0007669"/>
    <property type="project" value="TreeGrafter"/>
</dbReference>
<dbReference type="PROSITE" id="PS50076">
    <property type="entry name" value="DNAJ_2"/>
    <property type="match status" value="1"/>
</dbReference>
<dbReference type="PANTHER" id="PTHR44144">
    <property type="entry name" value="DNAJ HOMOLOG SUBFAMILY C MEMBER 9"/>
    <property type="match status" value="1"/>
</dbReference>
<dbReference type="SMART" id="SM00271">
    <property type="entry name" value="DnaJ"/>
    <property type="match status" value="1"/>
</dbReference>
<dbReference type="PROSITE" id="PS00636">
    <property type="entry name" value="DNAJ_1"/>
    <property type="match status" value="1"/>
</dbReference>
<dbReference type="Pfam" id="PF23302">
    <property type="entry name" value="HTH_DNAJC9"/>
    <property type="match status" value="1"/>
</dbReference>
<dbReference type="CDD" id="cd06257">
    <property type="entry name" value="DnaJ"/>
    <property type="match status" value="1"/>
</dbReference>
<dbReference type="EMBL" id="JAANYQ010000002">
    <property type="protein sequence ID" value="KAF4125559.1"/>
    <property type="molecule type" value="Genomic_DNA"/>
</dbReference>
<evidence type="ECO:0000313" key="4">
    <source>
        <dbReference type="EMBL" id="KAF4125559.1"/>
    </source>
</evidence>